<gene>
    <name evidence="2" type="ORF">R1flu_027537</name>
</gene>
<organism evidence="2 3">
    <name type="scientific">Riccia fluitans</name>
    <dbReference type="NCBI Taxonomy" id="41844"/>
    <lineage>
        <taxon>Eukaryota</taxon>
        <taxon>Viridiplantae</taxon>
        <taxon>Streptophyta</taxon>
        <taxon>Embryophyta</taxon>
        <taxon>Marchantiophyta</taxon>
        <taxon>Marchantiopsida</taxon>
        <taxon>Marchantiidae</taxon>
        <taxon>Marchantiales</taxon>
        <taxon>Ricciaceae</taxon>
        <taxon>Riccia</taxon>
    </lineage>
</organism>
<reference evidence="2 3" key="1">
    <citation type="submission" date="2024-09" db="EMBL/GenBank/DDBJ databases">
        <title>Chromosome-scale assembly of Riccia fluitans.</title>
        <authorList>
            <person name="Paukszto L."/>
            <person name="Sawicki J."/>
            <person name="Karawczyk K."/>
            <person name="Piernik-Szablinska J."/>
            <person name="Szczecinska M."/>
            <person name="Mazdziarz M."/>
        </authorList>
    </citation>
    <scope>NUCLEOTIDE SEQUENCE [LARGE SCALE GENOMIC DNA]</scope>
    <source>
        <strain evidence="2">Rf_01</strain>
        <tissue evidence="2">Aerial parts of the thallus</tissue>
    </source>
</reference>
<dbReference type="EMBL" id="JBHFFA010000008">
    <property type="protein sequence ID" value="KAL2608964.1"/>
    <property type="molecule type" value="Genomic_DNA"/>
</dbReference>
<dbReference type="SUPFAM" id="SSF56672">
    <property type="entry name" value="DNA/RNA polymerases"/>
    <property type="match status" value="1"/>
</dbReference>
<keyword evidence="3" id="KW-1185">Reference proteome</keyword>
<evidence type="ECO:0000259" key="1">
    <source>
        <dbReference type="Pfam" id="PF07727"/>
    </source>
</evidence>
<feature type="domain" description="Reverse transcriptase Ty1/copia-type" evidence="1">
    <location>
        <begin position="1"/>
        <end position="140"/>
    </location>
</feature>
<dbReference type="Pfam" id="PF07727">
    <property type="entry name" value="RVT_2"/>
    <property type="match status" value="1"/>
</dbReference>
<evidence type="ECO:0000313" key="2">
    <source>
        <dbReference type="EMBL" id="KAL2608964.1"/>
    </source>
</evidence>
<evidence type="ECO:0000313" key="3">
    <source>
        <dbReference type="Proteomes" id="UP001605036"/>
    </source>
</evidence>
<dbReference type="InterPro" id="IPR043502">
    <property type="entry name" value="DNA/RNA_pol_sf"/>
</dbReference>
<proteinExistence type="predicted"/>
<comment type="caution">
    <text evidence="2">The sequence shown here is derived from an EMBL/GenBank/DDBJ whole genome shotgun (WGS) entry which is preliminary data.</text>
</comment>
<sequence length="143" mass="16512">MDVVTAFLFGVLDKVIFMRQPSDFAKKGHESLVCRLLKSLYGLKQSPRQWNKQFDDFMMLQGFTRSVEDPCVYLNRVSNDVFSLIILILYVDDMLIVAKDKLEMEKLKALLSAEFSMKDLGAAKRILGMEIHRDMKGGRLWLT</sequence>
<name>A0ABD1XJ33_9MARC</name>
<dbReference type="Proteomes" id="UP001605036">
    <property type="component" value="Unassembled WGS sequence"/>
</dbReference>
<accession>A0ABD1XJ33</accession>
<dbReference type="AlphaFoldDB" id="A0ABD1XJ33"/>
<dbReference type="InterPro" id="IPR013103">
    <property type="entry name" value="RVT_2"/>
</dbReference>
<protein>
    <recommendedName>
        <fullName evidence="1">Reverse transcriptase Ty1/copia-type domain-containing protein</fullName>
    </recommendedName>
</protein>